<evidence type="ECO:0000259" key="3">
    <source>
        <dbReference type="PROSITE" id="PS50206"/>
    </source>
</evidence>
<organism evidence="4 5">
    <name type="scientific">Nesterenkonia salmonea</name>
    <dbReference type="NCBI Taxonomy" id="1804987"/>
    <lineage>
        <taxon>Bacteria</taxon>
        <taxon>Bacillati</taxon>
        <taxon>Actinomycetota</taxon>
        <taxon>Actinomycetes</taxon>
        <taxon>Micrococcales</taxon>
        <taxon>Micrococcaceae</taxon>
        <taxon>Nesterenkonia</taxon>
    </lineage>
</organism>
<dbReference type="PROSITE" id="PS00380">
    <property type="entry name" value="RHODANESE_1"/>
    <property type="match status" value="1"/>
</dbReference>
<dbReference type="PANTHER" id="PTHR11364:SF27">
    <property type="entry name" value="SULFURTRANSFERASE"/>
    <property type="match status" value="1"/>
</dbReference>
<dbReference type="InterPro" id="IPR001307">
    <property type="entry name" value="Thiosulphate_STrfase_CS"/>
</dbReference>
<dbReference type="InterPro" id="IPR045078">
    <property type="entry name" value="TST/MPST-like"/>
</dbReference>
<dbReference type="InterPro" id="IPR001763">
    <property type="entry name" value="Rhodanese-like_dom"/>
</dbReference>
<sequence>MDPLITAEELHGLVSSNSSNLRILDVRWKLGRADGRSEYIHRHLPGAVYVDMDTELSEPGRPAHEGRHPLPSLERLQAAARRWGLHDGDTVVVYDDAKNTSSARAWWLLRHAGLSNVRVLDGALASWIRAGYPVETGEVHPTSGTVSLRYGTLQYLTMADAAEFRQRGTLLDTRASERYTGESEPYDPRPGHIPGAVNAPTTGNVDEAGHFLAPADLRSRFLQVGVDPERPVASYCGSGINGCHSTLALEIAGFEAVLYPGSFSQWSNNPDRPVVQGDNP</sequence>
<dbReference type="Proteomes" id="UP000310458">
    <property type="component" value="Unassembled WGS sequence"/>
</dbReference>
<accession>A0A5R9B8Q3</accession>
<dbReference type="SUPFAM" id="SSF52821">
    <property type="entry name" value="Rhodanese/Cell cycle control phosphatase"/>
    <property type="match status" value="2"/>
</dbReference>
<gene>
    <name evidence="4" type="ORF">FEF26_11610</name>
</gene>
<evidence type="ECO:0000256" key="2">
    <source>
        <dbReference type="ARBA" id="ARBA00022737"/>
    </source>
</evidence>
<dbReference type="OrthoDB" id="9770030at2"/>
<dbReference type="CDD" id="cd01449">
    <property type="entry name" value="TST_Repeat_2"/>
    <property type="match status" value="1"/>
</dbReference>
<dbReference type="RefSeq" id="WP_138253702.1">
    <property type="nucleotide sequence ID" value="NZ_VAVZ01000033.1"/>
</dbReference>
<evidence type="ECO:0000256" key="1">
    <source>
        <dbReference type="ARBA" id="ARBA00022679"/>
    </source>
</evidence>
<dbReference type="CDD" id="cd01448">
    <property type="entry name" value="TST_Repeat_1"/>
    <property type="match status" value="1"/>
</dbReference>
<dbReference type="EMBL" id="VAVZ01000033">
    <property type="protein sequence ID" value="TLP94564.1"/>
    <property type="molecule type" value="Genomic_DNA"/>
</dbReference>
<dbReference type="Pfam" id="PF00581">
    <property type="entry name" value="Rhodanese"/>
    <property type="match status" value="2"/>
</dbReference>
<reference evidence="4 5" key="1">
    <citation type="submission" date="2019-05" db="EMBL/GenBank/DDBJ databases">
        <title>Nesterenkonia sp. GY074 isolated from the Southern Atlantic Ocean.</title>
        <authorList>
            <person name="Zhang G."/>
        </authorList>
    </citation>
    <scope>NUCLEOTIDE SEQUENCE [LARGE SCALE GENOMIC DNA]</scope>
    <source>
        <strain evidence="4 5">GY074</strain>
    </source>
</reference>
<name>A0A5R9B8Q3_9MICC</name>
<dbReference type="SMART" id="SM00450">
    <property type="entry name" value="RHOD"/>
    <property type="match status" value="2"/>
</dbReference>
<comment type="caution">
    <text evidence="4">The sequence shown here is derived from an EMBL/GenBank/DDBJ whole genome shotgun (WGS) entry which is preliminary data.</text>
</comment>
<keyword evidence="5" id="KW-1185">Reference proteome</keyword>
<dbReference type="PROSITE" id="PS50206">
    <property type="entry name" value="RHODANESE_3"/>
    <property type="match status" value="2"/>
</dbReference>
<feature type="domain" description="Rhodanese" evidence="3">
    <location>
        <begin position="164"/>
        <end position="275"/>
    </location>
</feature>
<dbReference type="AlphaFoldDB" id="A0A5R9B8Q3"/>
<protein>
    <submittedName>
        <fullName evidence="4">Sulfurtransferase</fullName>
    </submittedName>
</protein>
<evidence type="ECO:0000313" key="5">
    <source>
        <dbReference type="Proteomes" id="UP000310458"/>
    </source>
</evidence>
<keyword evidence="1 4" id="KW-0808">Transferase</keyword>
<dbReference type="GO" id="GO:0004792">
    <property type="term" value="F:thiosulfate-cyanide sulfurtransferase activity"/>
    <property type="evidence" value="ECO:0007669"/>
    <property type="project" value="InterPro"/>
</dbReference>
<feature type="domain" description="Rhodanese" evidence="3">
    <location>
        <begin position="17"/>
        <end position="136"/>
    </location>
</feature>
<evidence type="ECO:0000313" key="4">
    <source>
        <dbReference type="EMBL" id="TLP94564.1"/>
    </source>
</evidence>
<proteinExistence type="predicted"/>
<keyword evidence="2" id="KW-0677">Repeat</keyword>
<dbReference type="PANTHER" id="PTHR11364">
    <property type="entry name" value="THIOSULFATE SULFERTANSFERASE"/>
    <property type="match status" value="1"/>
</dbReference>
<dbReference type="Gene3D" id="3.40.250.10">
    <property type="entry name" value="Rhodanese-like domain"/>
    <property type="match status" value="2"/>
</dbReference>
<dbReference type="InterPro" id="IPR036873">
    <property type="entry name" value="Rhodanese-like_dom_sf"/>
</dbReference>